<evidence type="ECO:0000313" key="1">
    <source>
        <dbReference type="EMBL" id="QNO01415.1"/>
    </source>
</evidence>
<evidence type="ECO:0000313" key="2">
    <source>
        <dbReference type="Proteomes" id="UP000516168"/>
    </source>
</evidence>
<sequence length="31" mass="3473">MRTSVHSLLALSPAPFNVPPFITWGLFFVVK</sequence>
<dbReference type="Proteomes" id="UP000516168">
    <property type="component" value="Segment"/>
</dbReference>
<organism evidence="1 2">
    <name type="scientific">Rheinheimera phage vB_RspM_barba_1-3A</name>
    <dbReference type="NCBI Taxonomy" id="2743846"/>
    <lineage>
        <taxon>Viruses</taxon>
        <taxon>Duplodnaviria</taxon>
        <taxon>Heunggongvirae</taxon>
        <taxon>Uroviricota</taxon>
        <taxon>Caudoviricetes</taxon>
        <taxon>Barbavirus</taxon>
        <taxon>Barbavirus barba18A</taxon>
    </lineage>
</organism>
<reference evidence="2" key="1">
    <citation type="submission" date="2020-05" db="EMBL/GenBank/DDBJ databases">
        <title>Genomics and ecology of novel Flavobacterium phages from the Baltic Sea.</title>
        <authorList>
            <person name="Hoetzinger M."/>
            <person name="Nilsson E."/>
            <person name="Holmfeldt K."/>
        </authorList>
    </citation>
    <scope>NUCLEOTIDE SEQUENCE [LARGE SCALE GENOMIC DNA]</scope>
</reference>
<protein>
    <submittedName>
        <fullName evidence="1">Uncharacterized protein</fullName>
    </submittedName>
</protein>
<accession>A0A7G9V559</accession>
<proteinExistence type="predicted"/>
<name>A0A7G9V559_9CAUD</name>
<dbReference type="EMBL" id="MT497224">
    <property type="protein sequence ID" value="QNO01415.1"/>
    <property type="molecule type" value="Genomic_DNA"/>
</dbReference>
<gene>
    <name evidence="1" type="ORF">barba13A_phanotate64</name>
</gene>